<evidence type="ECO:0000256" key="1">
    <source>
        <dbReference type="ARBA" id="ARBA00022553"/>
    </source>
</evidence>
<dbReference type="Gene3D" id="2.30.230.10">
    <property type="entry name" value="Lipovitellin, beta-sheet shell regions, chain A"/>
    <property type="match status" value="1"/>
</dbReference>
<evidence type="ECO:0000256" key="7">
    <source>
        <dbReference type="SAM" id="MobiDB-lite"/>
    </source>
</evidence>
<evidence type="ECO:0000256" key="5">
    <source>
        <dbReference type="ARBA" id="ARBA00023180"/>
    </source>
</evidence>
<evidence type="ECO:0000256" key="2">
    <source>
        <dbReference type="ARBA" id="ARBA00022729"/>
    </source>
</evidence>
<evidence type="ECO:0000313" key="10">
    <source>
        <dbReference type="EMBL" id="KAF6714692.1"/>
    </source>
</evidence>
<keyword evidence="3" id="KW-0758">Storage protein</keyword>
<dbReference type="GO" id="GO:0071391">
    <property type="term" value="P:cellular response to estrogen stimulus"/>
    <property type="evidence" value="ECO:0007669"/>
    <property type="project" value="TreeGrafter"/>
</dbReference>
<dbReference type="SUPFAM" id="SSF56968">
    <property type="entry name" value="Lipovitellin-phosvitin complex, beta-sheet shell regions"/>
    <property type="match status" value="3"/>
</dbReference>
<dbReference type="FunFam" id="2.30.230.10:FF:000002">
    <property type="entry name" value="Vitellogenin 7"/>
    <property type="match status" value="1"/>
</dbReference>
<comment type="caution">
    <text evidence="10">The sequence shown here is derived from an EMBL/GenBank/DDBJ whole genome shotgun (WGS) entry which is preliminary data.</text>
</comment>
<dbReference type="InterPro" id="IPR015258">
    <property type="entry name" value="Vitellinogen_b-sht_shell"/>
</dbReference>
<feature type="region of interest" description="Disordered" evidence="7">
    <location>
        <begin position="880"/>
        <end position="911"/>
    </location>
</feature>
<dbReference type="SMART" id="SM01169">
    <property type="entry name" value="DUF1943"/>
    <property type="match status" value="1"/>
</dbReference>
<keyword evidence="2 8" id="KW-0732">Signal</keyword>
<dbReference type="GO" id="GO:0045735">
    <property type="term" value="F:nutrient reservoir activity"/>
    <property type="evidence" value="ECO:0007669"/>
    <property type="project" value="UniProtKB-KW"/>
</dbReference>
<dbReference type="PANTHER" id="PTHR23345">
    <property type="entry name" value="VITELLOGENIN-RELATED"/>
    <property type="match status" value="1"/>
</dbReference>
<feature type="disulfide bond" evidence="6">
    <location>
        <begin position="155"/>
        <end position="181"/>
    </location>
</feature>
<feature type="chain" id="PRO_5032599309" evidence="8">
    <location>
        <begin position="16"/>
        <end position="1211"/>
    </location>
</feature>
<evidence type="ECO:0000256" key="3">
    <source>
        <dbReference type="ARBA" id="ARBA00022761"/>
    </source>
</evidence>
<feature type="signal peptide" evidence="8">
    <location>
        <begin position="1"/>
        <end position="15"/>
    </location>
</feature>
<dbReference type="InterPro" id="IPR001747">
    <property type="entry name" value="Vitellogenin_N"/>
</dbReference>
<dbReference type="GO" id="GO:0005319">
    <property type="term" value="F:lipid transporter activity"/>
    <property type="evidence" value="ECO:0007669"/>
    <property type="project" value="InterPro"/>
</dbReference>
<keyword evidence="1" id="KW-0597">Phosphoprotein</keyword>
<accession>A0A834F1D9</accession>
<dbReference type="PROSITE" id="PS51211">
    <property type="entry name" value="VITELLOGENIN"/>
    <property type="match status" value="1"/>
</dbReference>
<dbReference type="InterPro" id="IPR015819">
    <property type="entry name" value="Lipid_transp_b-sht_shell"/>
</dbReference>
<dbReference type="PANTHER" id="PTHR23345:SF9">
    <property type="entry name" value="VITELLOGENIN-RELATED"/>
    <property type="match status" value="1"/>
</dbReference>
<dbReference type="InterPro" id="IPR011030">
    <property type="entry name" value="Lipovitellin_superhlx_dom"/>
</dbReference>
<proteinExistence type="predicted"/>
<name>A0A834F1D9_ORYME</name>
<dbReference type="InterPro" id="IPR015816">
    <property type="entry name" value="Vitellinogen_b-sht_N"/>
</dbReference>
<dbReference type="EMBL" id="WKFB01001213">
    <property type="protein sequence ID" value="KAF6714692.1"/>
    <property type="molecule type" value="Genomic_DNA"/>
</dbReference>
<comment type="caution">
    <text evidence="6">Lacks conserved residue(s) required for the propagation of feature annotation.</text>
</comment>
<dbReference type="FunFam" id="2.20.90.10:FF:000001">
    <property type="entry name" value="Vitellogenin 7"/>
    <property type="match status" value="1"/>
</dbReference>
<dbReference type="Proteomes" id="UP000646548">
    <property type="component" value="Unassembled WGS sequence"/>
</dbReference>
<dbReference type="SUPFAM" id="SSF48431">
    <property type="entry name" value="Lipovitellin-phosvitin complex, superhelical domain"/>
    <property type="match status" value="1"/>
</dbReference>
<keyword evidence="4 6" id="KW-1015">Disulfide bond</keyword>
<dbReference type="InterPro" id="IPR037088">
    <property type="entry name" value="Vitellinogen_b-sht_shell_sf"/>
</dbReference>
<evidence type="ECO:0000256" key="6">
    <source>
        <dbReference type="PROSITE-ProRule" id="PRU00557"/>
    </source>
</evidence>
<dbReference type="Gene3D" id="2.20.50.20">
    <property type="entry name" value="Lipovitellin. Chain A, domain 3"/>
    <property type="match status" value="2"/>
</dbReference>
<dbReference type="Gene3D" id="2.20.80.10">
    <property type="entry name" value="Lipovitellin-phosvitin complex, chain A, domain 4"/>
    <property type="match status" value="1"/>
</dbReference>
<dbReference type="GO" id="GO:0032355">
    <property type="term" value="P:response to estradiol"/>
    <property type="evidence" value="ECO:0007669"/>
    <property type="project" value="TreeGrafter"/>
</dbReference>
<evidence type="ECO:0000313" key="11">
    <source>
        <dbReference type="Proteomes" id="UP000646548"/>
    </source>
</evidence>
<protein>
    <submittedName>
        <fullName evidence="10">Vitellogenin-2</fullName>
    </submittedName>
</protein>
<evidence type="ECO:0000259" key="9">
    <source>
        <dbReference type="PROSITE" id="PS51211"/>
    </source>
</evidence>
<dbReference type="InterPro" id="IPR015255">
    <property type="entry name" value="Vitellinogen_open_b-sht"/>
</dbReference>
<dbReference type="Gene3D" id="1.25.10.20">
    <property type="entry name" value="Vitellinogen, superhelical"/>
    <property type="match status" value="1"/>
</dbReference>
<organism evidence="10 11">
    <name type="scientific">Oryzias melastigma</name>
    <name type="common">Marine medaka</name>
    <dbReference type="NCBI Taxonomy" id="30732"/>
    <lineage>
        <taxon>Eukaryota</taxon>
        <taxon>Metazoa</taxon>
        <taxon>Chordata</taxon>
        <taxon>Craniata</taxon>
        <taxon>Vertebrata</taxon>
        <taxon>Euteleostomi</taxon>
        <taxon>Actinopterygii</taxon>
        <taxon>Neopterygii</taxon>
        <taxon>Teleostei</taxon>
        <taxon>Neoteleostei</taxon>
        <taxon>Acanthomorphata</taxon>
        <taxon>Ovalentaria</taxon>
        <taxon>Atherinomorphae</taxon>
        <taxon>Beloniformes</taxon>
        <taxon>Adrianichthyidae</taxon>
        <taxon>Oryziinae</taxon>
        <taxon>Oryzias</taxon>
    </lineage>
</organism>
<keyword evidence="5" id="KW-0325">Glycoprotein</keyword>
<dbReference type="AlphaFoldDB" id="A0A834F1D9"/>
<dbReference type="Pfam" id="PF01347">
    <property type="entry name" value="Vitellogenin_N"/>
    <property type="match status" value="1"/>
</dbReference>
<evidence type="ECO:0000256" key="8">
    <source>
        <dbReference type="SAM" id="SignalP"/>
    </source>
</evidence>
<dbReference type="InterPro" id="IPR015817">
    <property type="entry name" value="Vitellinogen_open_b-sht_sub1"/>
</dbReference>
<evidence type="ECO:0000256" key="4">
    <source>
        <dbReference type="ARBA" id="ARBA00023157"/>
    </source>
</evidence>
<dbReference type="SMART" id="SM00638">
    <property type="entry name" value="LPD_N"/>
    <property type="match status" value="1"/>
</dbReference>
<dbReference type="FunFam" id="2.20.50.20:FF:000001">
    <property type="entry name" value="Vitellogenin 5"/>
    <property type="match status" value="1"/>
</dbReference>
<dbReference type="InterPro" id="IPR050733">
    <property type="entry name" value="Vitellogenin/Apolipophorin"/>
</dbReference>
<feature type="disulfide bond" evidence="6">
    <location>
        <begin position="198"/>
        <end position="201"/>
    </location>
</feature>
<gene>
    <name evidence="10" type="ORF">FQA47_007494</name>
</gene>
<dbReference type="Pfam" id="PF09172">
    <property type="entry name" value="Vit_open_b-sht"/>
    <property type="match status" value="1"/>
</dbReference>
<reference evidence="10" key="1">
    <citation type="journal article" name="BMC Genomics">
        <title>Long-read sequencing and de novo genome assembly of marine medaka (Oryzias melastigma).</title>
        <authorList>
            <person name="Liang P."/>
            <person name="Saqib H.S.A."/>
            <person name="Ni X."/>
            <person name="Shen Y."/>
        </authorList>
    </citation>
    <scope>NUCLEOTIDE SEQUENCE</scope>
    <source>
        <strain evidence="10">Bigg-433</strain>
    </source>
</reference>
<dbReference type="Gene3D" id="2.20.90.10">
    <property type="entry name" value="Vitellinogen, beta-sheet shell domain"/>
    <property type="match status" value="1"/>
</dbReference>
<feature type="domain" description="Vitellogenin" evidence="9">
    <location>
        <begin position="17"/>
        <end position="746"/>
    </location>
</feature>
<dbReference type="SMART" id="SM01170">
    <property type="entry name" value="DUF1944"/>
    <property type="match status" value="1"/>
</dbReference>
<sequence>MRGLILALSLALVAPEFSPGKTYEYKYEAHLLGGLPEEGLARAGVKIESRVWISPIAPDTFIMKLVEPALYEYSGIWPTETFRPASKLTTALAAQLLTPIKFEYNNGVVGKVFAPHGISTSVLNIYRGLLNILQLNIKKTQNVYELQEPGTQGVCKTHYVISEDSKADRIHLSKTKDLSHCQERIYKDFGLAGYTERCTECEARGKTMKGAAAINYVMKPSTTGSLILEATATELIQYSPINILNGAAQMEAKQTLTFLSIKKVPVEPISADYLPRGSLKYEFGSELLQTPIELLRISNAEAQIVETLNKLVSLNMGKAHEDSPLKFIELIQLLRVTKYESIEALWDQYKARSDYRTWLLSSIPAIGNHVALKFIKEKIISGDLTSFEATEALLSSLHLVVADLESLKLVEGLAMTPEVREHPVLREISMLGFGSMVYKYCAEFPSCPVELVKPIHELIIRALDRHPWMVGAAGSAFYINDAATVLPRTVMAKARTYLAGAYVDVLEFGVRTEGIQEALLKVNDSPATDRLTKMKEAIKALSDWKAYPSSQPLASAYVKVLGQEMAFASIDKPMVEHIVQLANAVDIRAYGKKALDALLAGYTKQYSKPMLAAEVRRIFPTSVGFPMELSLYSAGVGAASLEVQASVSPPLPENINVGHLLKSDISLRAAVAPSISMHTYAVMGVNTAFLQASLMSRAKIHSVAPAKFAARLDMNKGNFNFQILPVEGVDTIASARVDTFAVARNVEDLEATKITSIIPAVNSTKLSKQNSTALRSRMASSLEDSSSASSEILFSKTLNQFASKLKIPKASMWKRCASSYTFGIKACAEMATRNASYVRNNPIYTAIGNHSFTLKSKTIDRRISKTIDLAQVLNRTSKWRSSSSSSSRSSRPSLSVRSGSSSSISSSSSSSSMSKVRYLSNTVDSLVTILIHAKRADHQHQGYQTTVYYDKENSRVQIIFANLTESDKWRICADGVMLSEHKFMTRVTWGIECKQYNASIIAETGLVGKEPAARLKMTWERLPEGLKRYAKWASEYLSRIAVRNGVSQAKVKNIQKQIQLTAAVNETSLNVTLKTPQSTLYKLGLGLPISLPLGETAAELEAYPDSWTHKLSYMLTKAHAECYMKLESVKLEKQVNHFGEDSKCYSVEPVLRCLPGCMPVKTTTVNVGYHCLPIDTNLNRNDGLSSIFQKSIDLRETAEAHLACRCTPQCA</sequence>
<dbReference type="Pfam" id="PF09175">
    <property type="entry name" value="Vit_b-sht_shell"/>
    <property type="match status" value="1"/>
</dbReference>